<reference evidence="1 2" key="2">
    <citation type="journal article" date="2014" name="J. Gen. Appl. Microbiol.">
        <title>The early diverging ascomycetous budding yeast Saitoella complicata has three histone deacetylases belonging to the Clr6, Hos2, and Rpd3 lineages.</title>
        <authorList>
            <person name="Nishida H."/>
            <person name="Matsumoto T."/>
            <person name="Kondo S."/>
            <person name="Hamamoto M."/>
            <person name="Yoshikawa H."/>
        </authorList>
    </citation>
    <scope>NUCLEOTIDE SEQUENCE [LARGE SCALE GENOMIC DNA]</scope>
    <source>
        <strain evidence="1 2">NRRL Y-17804</strain>
    </source>
</reference>
<comment type="caution">
    <text evidence="1">The sequence shown here is derived from an EMBL/GenBank/DDBJ whole genome shotgun (WGS) entry which is preliminary data.</text>
</comment>
<dbReference type="OMA" id="VVYETIT"/>
<dbReference type="PANTHER" id="PTHR35523">
    <property type="entry name" value="CELL WALL PROTEIN SED1"/>
    <property type="match status" value="1"/>
</dbReference>
<dbReference type="Proteomes" id="UP000033140">
    <property type="component" value="Unassembled WGS sequence"/>
</dbReference>
<reference evidence="1 2" key="3">
    <citation type="journal article" date="2015" name="Genome Announc.">
        <title>Draft Genome Sequence of the Archiascomycetous Yeast Saitoella complicata.</title>
        <authorList>
            <person name="Yamauchi K."/>
            <person name="Kondo S."/>
            <person name="Hamamoto M."/>
            <person name="Takahashi Y."/>
            <person name="Ogura Y."/>
            <person name="Hayashi T."/>
            <person name="Nishida H."/>
        </authorList>
    </citation>
    <scope>NUCLEOTIDE SEQUENCE [LARGE SCALE GENOMIC DNA]</scope>
    <source>
        <strain evidence="1 2">NRRL Y-17804</strain>
    </source>
</reference>
<organism evidence="1 2">
    <name type="scientific">Saitoella complicata (strain BCRC 22490 / CBS 7301 / JCM 7358 / NBRC 10748 / NRRL Y-17804)</name>
    <dbReference type="NCBI Taxonomy" id="698492"/>
    <lineage>
        <taxon>Eukaryota</taxon>
        <taxon>Fungi</taxon>
        <taxon>Dikarya</taxon>
        <taxon>Ascomycota</taxon>
        <taxon>Taphrinomycotina</taxon>
        <taxon>Taphrinomycotina incertae sedis</taxon>
        <taxon>Saitoella</taxon>
    </lineage>
</organism>
<evidence type="ECO:0000313" key="1">
    <source>
        <dbReference type="EMBL" id="GAO46391.1"/>
    </source>
</evidence>
<dbReference type="EMBL" id="BACD03000003">
    <property type="protein sequence ID" value="GAO46391.1"/>
    <property type="molecule type" value="Genomic_DNA"/>
</dbReference>
<dbReference type="AlphaFoldDB" id="A0A0E9N9L6"/>
<proteinExistence type="predicted"/>
<name>A0A0E9N9L6_SAICN</name>
<evidence type="ECO:0000313" key="2">
    <source>
        <dbReference type="Proteomes" id="UP000033140"/>
    </source>
</evidence>
<keyword evidence="2" id="KW-1185">Reference proteome</keyword>
<gene>
    <name evidence="1" type="ORF">G7K_0622-t1</name>
</gene>
<dbReference type="InterPro" id="IPR038843">
    <property type="entry name" value="Sed1/Spi1"/>
</dbReference>
<dbReference type="PANTHER" id="PTHR35523:SF1">
    <property type="entry name" value="CELL WALL PROTEIN SED1"/>
    <property type="match status" value="1"/>
</dbReference>
<protein>
    <submittedName>
        <fullName evidence="1">Uncharacterized protein</fullName>
    </submittedName>
</protein>
<reference evidence="1 2" key="1">
    <citation type="journal article" date="2011" name="J. Gen. Appl. Microbiol.">
        <title>Draft genome sequencing of the enigmatic yeast Saitoella complicata.</title>
        <authorList>
            <person name="Nishida H."/>
            <person name="Hamamoto M."/>
            <person name="Sugiyama J."/>
        </authorList>
    </citation>
    <scope>NUCLEOTIDE SEQUENCE [LARGE SCALE GENOMIC DNA]</scope>
    <source>
        <strain evidence="1 2">NRRL Y-17804</strain>
    </source>
</reference>
<dbReference type="STRING" id="698492.A0A0E9N9L6"/>
<sequence length="241" mass="24296">MMLNMYEWTCLDDFRTDCNDPQPIYSFQIQAPADARALPLLLQRIHSHSGSFITITYTAATTMKTFGIISTIMALAAAVSAQNGPYSNSTGAATTPLAASSPAGAASVQATLSTTTEVVKSYTTYIPSPTLLVEGFQTYTILSATMLTVTDCPCTRTKVLTTSTVTVCPTSCAASSATGAAVAAAATVATGVSASNGTSSSNVTVKATASPAVFTGAAGRTSVGAGMAAVVGLAGAVAMLM</sequence>
<dbReference type="GO" id="GO:0031505">
    <property type="term" value="P:fungal-type cell wall organization"/>
    <property type="evidence" value="ECO:0007669"/>
    <property type="project" value="InterPro"/>
</dbReference>
<dbReference type="GO" id="GO:0005199">
    <property type="term" value="F:structural constituent of cell wall"/>
    <property type="evidence" value="ECO:0007669"/>
    <property type="project" value="InterPro"/>
</dbReference>
<dbReference type="GO" id="GO:0009277">
    <property type="term" value="C:fungal-type cell wall"/>
    <property type="evidence" value="ECO:0007669"/>
    <property type="project" value="TreeGrafter"/>
</dbReference>
<accession>A0A0E9N9L6</accession>